<feature type="region of interest" description="Disordered" evidence="1">
    <location>
        <begin position="421"/>
        <end position="447"/>
    </location>
</feature>
<feature type="compositionally biased region" description="Acidic residues" evidence="1">
    <location>
        <begin position="425"/>
        <end position="447"/>
    </location>
</feature>
<evidence type="ECO:0000259" key="2">
    <source>
        <dbReference type="Pfam" id="PF00646"/>
    </source>
</evidence>
<dbReference type="InterPro" id="IPR036047">
    <property type="entry name" value="F-box-like_dom_sf"/>
</dbReference>
<gene>
    <name evidence="4" type="ORF">U9M48_040471</name>
</gene>
<keyword evidence="5" id="KW-1185">Reference proteome</keyword>
<dbReference type="SUPFAM" id="SSF81383">
    <property type="entry name" value="F-box domain"/>
    <property type="match status" value="1"/>
</dbReference>
<dbReference type="SUPFAM" id="SSF52047">
    <property type="entry name" value="RNI-like"/>
    <property type="match status" value="1"/>
</dbReference>
<organism evidence="4 5">
    <name type="scientific">Paspalum notatum var. saurae</name>
    <dbReference type="NCBI Taxonomy" id="547442"/>
    <lineage>
        <taxon>Eukaryota</taxon>
        <taxon>Viridiplantae</taxon>
        <taxon>Streptophyta</taxon>
        <taxon>Embryophyta</taxon>
        <taxon>Tracheophyta</taxon>
        <taxon>Spermatophyta</taxon>
        <taxon>Magnoliopsida</taxon>
        <taxon>Liliopsida</taxon>
        <taxon>Poales</taxon>
        <taxon>Poaceae</taxon>
        <taxon>PACMAD clade</taxon>
        <taxon>Panicoideae</taxon>
        <taxon>Andropogonodae</taxon>
        <taxon>Paspaleae</taxon>
        <taxon>Paspalinae</taxon>
        <taxon>Paspalum</taxon>
    </lineage>
</organism>
<feature type="domain" description="F-box" evidence="2">
    <location>
        <begin position="37"/>
        <end position="69"/>
    </location>
</feature>
<feature type="region of interest" description="Disordered" evidence="1">
    <location>
        <begin position="637"/>
        <end position="663"/>
    </location>
</feature>
<dbReference type="Gene3D" id="3.80.10.10">
    <property type="entry name" value="Ribonuclease Inhibitor"/>
    <property type="match status" value="1"/>
</dbReference>
<proteinExistence type="predicted"/>
<feature type="region of interest" description="Disordered" evidence="1">
    <location>
        <begin position="15"/>
        <end position="35"/>
    </location>
</feature>
<evidence type="ECO:0000313" key="4">
    <source>
        <dbReference type="EMBL" id="WVZ94599.1"/>
    </source>
</evidence>
<sequence length="663" mass="74494">MPVAVFRAGNLFDRMPPKDAAAQGTSGGGDGRGGDRLSGLPDGVLLRVMSHLKAWEAVRTAAISKRWHDRGLWRSAGNLDIRYPCPCRDSRDHRVRTRRTEEFAKFVKNLLLGRRQLRANVDSLRLCWSHEANDGDANAWVAYAVRHGAEEVELYARCHEGLVYPVPEYTSFVVAADGDSFNNARLKILKLTHIQLDGTTFMQLCSGCACLQELELKDCQIPDTTRIRSTKLKCLTMVKCAIPNGLLVYAPNLVSLRWSKSLGYVPWIENLGSLGVVNSMLLQQFLPTETVRNPHAYSRTPDEYPEYLDVVYCNLKVLKLSYVHLDDTTLRQLCSRCTSLEGLELKDCSVEGREIGSTSLKYLTMVRFAIGFRVHASHLVLLRCIRPFQHFPQIQKMEFLETVAIVPDDSCFHSGCQWPQQGDVSDNDSSDEPDSEQSAPSDEDDNDCILGYSVIENDERKKAYNNLLYGHEHGGAEPVKNYGKHGSMDSVNFGGAGMLCSLSHVKTMRLLAHPGEAHVLLTRELKSCTDFKNLKTLSLGEWCLTPRFDVLATILRHSSNLESLFLHLDMVRMNAYNSRTGYKPRASSFACTNLKMVEITCCKHDIMVHILAEFFRESSIPNERIFVHQTACSGCRRGTGFQGKRKVQSEAETRDTKQMKAGK</sequence>
<reference evidence="4 5" key="1">
    <citation type="submission" date="2024-02" db="EMBL/GenBank/DDBJ databases">
        <title>High-quality chromosome-scale genome assembly of Pensacola bahiagrass (Paspalum notatum Flugge var. saurae).</title>
        <authorList>
            <person name="Vega J.M."/>
            <person name="Podio M."/>
            <person name="Orjuela J."/>
            <person name="Siena L.A."/>
            <person name="Pessino S.C."/>
            <person name="Combes M.C."/>
            <person name="Mariac C."/>
            <person name="Albertini E."/>
            <person name="Pupilli F."/>
            <person name="Ortiz J.P.A."/>
            <person name="Leblanc O."/>
        </authorList>
    </citation>
    <scope>NUCLEOTIDE SEQUENCE [LARGE SCALE GENOMIC DNA]</scope>
    <source>
        <strain evidence="4">R1</strain>
        <tissue evidence="4">Leaf</tissue>
    </source>
</reference>
<dbReference type="InterPro" id="IPR001810">
    <property type="entry name" value="F-box_dom"/>
</dbReference>
<dbReference type="Pfam" id="PF24758">
    <property type="entry name" value="LRR_At5g56370"/>
    <property type="match status" value="1"/>
</dbReference>
<feature type="domain" description="F-box/LRR-repeat protein 15/At3g58940/PEG3-like LRR" evidence="3">
    <location>
        <begin position="180"/>
        <end position="259"/>
    </location>
</feature>
<dbReference type="EMBL" id="CP144753">
    <property type="protein sequence ID" value="WVZ94599.1"/>
    <property type="molecule type" value="Genomic_DNA"/>
</dbReference>
<evidence type="ECO:0008006" key="6">
    <source>
        <dbReference type="Google" id="ProtNLM"/>
    </source>
</evidence>
<name>A0AAQ3USE6_PASNO</name>
<feature type="compositionally biased region" description="Basic and acidic residues" evidence="1">
    <location>
        <begin position="647"/>
        <end position="663"/>
    </location>
</feature>
<dbReference type="Proteomes" id="UP001341281">
    <property type="component" value="Chromosome 09"/>
</dbReference>
<dbReference type="Pfam" id="PF00646">
    <property type="entry name" value="F-box"/>
    <property type="match status" value="1"/>
</dbReference>
<dbReference type="PANTHER" id="PTHR34223">
    <property type="entry name" value="OS11G0201299 PROTEIN"/>
    <property type="match status" value="1"/>
</dbReference>
<evidence type="ECO:0000313" key="5">
    <source>
        <dbReference type="Proteomes" id="UP001341281"/>
    </source>
</evidence>
<protein>
    <recommendedName>
        <fullName evidence="6">F-box domain-containing protein</fullName>
    </recommendedName>
</protein>
<evidence type="ECO:0000259" key="3">
    <source>
        <dbReference type="Pfam" id="PF24758"/>
    </source>
</evidence>
<dbReference type="PANTHER" id="PTHR34223:SF34">
    <property type="entry name" value="F-BOX DOMAIN-CONTAINING PROTEIN"/>
    <property type="match status" value="1"/>
</dbReference>
<dbReference type="InterPro" id="IPR055411">
    <property type="entry name" value="LRR_FXL15/At3g58940/PEG3-like"/>
</dbReference>
<dbReference type="InterPro" id="IPR032675">
    <property type="entry name" value="LRR_dom_sf"/>
</dbReference>
<dbReference type="AlphaFoldDB" id="A0AAQ3USE6"/>
<dbReference type="InterPro" id="IPR053197">
    <property type="entry name" value="F-box_SCFL_complex_component"/>
</dbReference>
<accession>A0AAQ3USE6</accession>
<evidence type="ECO:0000256" key="1">
    <source>
        <dbReference type="SAM" id="MobiDB-lite"/>
    </source>
</evidence>